<keyword evidence="3" id="KW-1185">Reference proteome</keyword>
<sequence>MSGDWKQPCWNVTAEPGGLRACVVTCCFPCITYGINITKLGDAKEVMCSGQFTPACCLYCCATSVGCPCIVHIPARKNIREKYNIQEPQHGLLEDVLMTWCCSCCAIIQDYNEISAARGEKSGTIFSDLLEAFGAADTGATGKADEVDKANKENAEVKDAETKSADETAEKNADEEAEKSADEKAEKSADEKAEKSADEKAEKSADEKAEKSADEKAEEADLSGNGEHKSS</sequence>
<dbReference type="RefSeq" id="XP_002947687.1">
    <property type="nucleotide sequence ID" value="XM_002947641.1"/>
</dbReference>
<dbReference type="InterPro" id="IPR006461">
    <property type="entry name" value="PLAC_motif_containing"/>
</dbReference>
<gene>
    <name evidence="2" type="ORF">VOLCADRAFT_103592</name>
</gene>
<feature type="compositionally biased region" description="Basic and acidic residues" evidence="1">
    <location>
        <begin position="143"/>
        <end position="215"/>
    </location>
</feature>
<dbReference type="KEGG" id="vcn:VOLCADRAFT_103592"/>
<reference evidence="2 3" key="1">
    <citation type="journal article" date="2010" name="Science">
        <title>Genomic analysis of organismal complexity in the multicellular green alga Volvox carteri.</title>
        <authorList>
            <person name="Prochnik S.E."/>
            <person name="Umen J."/>
            <person name="Nedelcu A.M."/>
            <person name="Hallmann A."/>
            <person name="Miller S.M."/>
            <person name="Nishii I."/>
            <person name="Ferris P."/>
            <person name="Kuo A."/>
            <person name="Mitros T."/>
            <person name="Fritz-Laylin L.K."/>
            <person name="Hellsten U."/>
            <person name="Chapman J."/>
            <person name="Simakov O."/>
            <person name="Rensing S.A."/>
            <person name="Terry A."/>
            <person name="Pangilinan J."/>
            <person name="Kapitonov V."/>
            <person name="Jurka J."/>
            <person name="Salamov A."/>
            <person name="Shapiro H."/>
            <person name="Schmutz J."/>
            <person name="Grimwood J."/>
            <person name="Lindquist E."/>
            <person name="Lucas S."/>
            <person name="Grigoriev I.V."/>
            <person name="Schmitt R."/>
            <person name="Kirk D."/>
            <person name="Rokhsar D.S."/>
        </authorList>
    </citation>
    <scope>NUCLEOTIDE SEQUENCE [LARGE SCALE GENOMIC DNA]</scope>
    <source>
        <strain evidence="3">f. Nagariensis / Eve</strain>
    </source>
</reference>
<name>D8TN09_VOLCA</name>
<dbReference type="Pfam" id="PF04749">
    <property type="entry name" value="PLAC8"/>
    <property type="match status" value="1"/>
</dbReference>
<dbReference type="NCBIfam" id="TIGR01571">
    <property type="entry name" value="A_thal_Cys_rich"/>
    <property type="match status" value="1"/>
</dbReference>
<accession>D8TN09</accession>
<organism evidence="3">
    <name type="scientific">Volvox carteri f. nagariensis</name>
    <dbReference type="NCBI Taxonomy" id="3068"/>
    <lineage>
        <taxon>Eukaryota</taxon>
        <taxon>Viridiplantae</taxon>
        <taxon>Chlorophyta</taxon>
        <taxon>core chlorophytes</taxon>
        <taxon>Chlorophyceae</taxon>
        <taxon>CS clade</taxon>
        <taxon>Chlamydomonadales</taxon>
        <taxon>Volvocaceae</taxon>
        <taxon>Volvox</taxon>
    </lineage>
</organism>
<evidence type="ECO:0000313" key="3">
    <source>
        <dbReference type="Proteomes" id="UP000001058"/>
    </source>
</evidence>
<evidence type="ECO:0000256" key="1">
    <source>
        <dbReference type="SAM" id="MobiDB-lite"/>
    </source>
</evidence>
<dbReference type="PANTHER" id="PTHR15907">
    <property type="entry name" value="DUF614 FAMILY PROTEIN-RELATED"/>
    <property type="match status" value="1"/>
</dbReference>
<evidence type="ECO:0000313" key="2">
    <source>
        <dbReference type="EMBL" id="EFJ51220.1"/>
    </source>
</evidence>
<proteinExistence type="predicted"/>
<dbReference type="STRING" id="3068.D8TN09"/>
<protein>
    <submittedName>
        <fullName evidence="2">Uncharacterized protein</fullName>
    </submittedName>
</protein>
<dbReference type="InParanoid" id="D8TN09"/>
<dbReference type="OrthoDB" id="1045822at2759"/>
<dbReference type="EMBL" id="GL378328">
    <property type="protein sequence ID" value="EFJ51220.1"/>
    <property type="molecule type" value="Genomic_DNA"/>
</dbReference>
<dbReference type="GeneID" id="9620574"/>
<feature type="region of interest" description="Disordered" evidence="1">
    <location>
        <begin position="140"/>
        <end position="231"/>
    </location>
</feature>
<dbReference type="Proteomes" id="UP000001058">
    <property type="component" value="Unassembled WGS sequence"/>
</dbReference>
<dbReference type="AlphaFoldDB" id="D8TN09"/>